<dbReference type="InterPro" id="IPR007627">
    <property type="entry name" value="RNA_pol_sigma70_r2"/>
</dbReference>
<evidence type="ECO:0000256" key="1">
    <source>
        <dbReference type="ARBA" id="ARBA00010641"/>
    </source>
</evidence>
<dbReference type="EMBL" id="OX458333">
    <property type="protein sequence ID" value="CAI8764844.1"/>
    <property type="molecule type" value="Genomic_DNA"/>
</dbReference>
<dbReference type="NCBIfam" id="TIGR02937">
    <property type="entry name" value="sigma70-ECF"/>
    <property type="match status" value="1"/>
</dbReference>
<name>A0ABM9HY67_9GAMM</name>
<keyword evidence="2" id="KW-0805">Transcription regulation</keyword>
<keyword evidence="3" id="KW-0731">Sigma factor</keyword>
<dbReference type="Gene3D" id="1.10.1740.10">
    <property type="match status" value="1"/>
</dbReference>
<organism evidence="6 7">
    <name type="scientific">Methylocaldum szegediense</name>
    <dbReference type="NCBI Taxonomy" id="73780"/>
    <lineage>
        <taxon>Bacteria</taxon>
        <taxon>Pseudomonadati</taxon>
        <taxon>Pseudomonadota</taxon>
        <taxon>Gammaproteobacteria</taxon>
        <taxon>Methylococcales</taxon>
        <taxon>Methylococcaceae</taxon>
        <taxon>Methylocaldum</taxon>
    </lineage>
</organism>
<keyword evidence="4" id="KW-0804">Transcription</keyword>
<dbReference type="Pfam" id="PF08281">
    <property type="entry name" value="Sigma70_r4_2"/>
    <property type="match status" value="1"/>
</dbReference>
<dbReference type="Pfam" id="PF04542">
    <property type="entry name" value="Sigma70_r2"/>
    <property type="match status" value="1"/>
</dbReference>
<dbReference type="InterPro" id="IPR000792">
    <property type="entry name" value="Tscrpt_reg_LuxR_C"/>
</dbReference>
<dbReference type="Gene3D" id="1.10.10.10">
    <property type="entry name" value="Winged helix-like DNA-binding domain superfamily/Winged helix DNA-binding domain"/>
    <property type="match status" value="1"/>
</dbReference>
<accession>A0ABM9HY67</accession>
<dbReference type="PANTHER" id="PTHR43133">
    <property type="entry name" value="RNA POLYMERASE ECF-TYPE SIGMA FACTO"/>
    <property type="match status" value="1"/>
</dbReference>
<sequence length="208" mass="23583">MHMTVDPTISLSDGQTASCIDDHRDRKLMTGIQARDIGAFETLYSSFYRRLSRFVFQVTRQLDMVEDVINETMLVVWEKPETFDYTCKVSTWIFGIAYRKALKVSAKQARSAHAVPIDEFGEELADSKASPARQVEGEDLLSVALESLPQDQRAVIELTFGQGLRYQEIAAILDCPENTVKTRMFHARKKLQTLFRELTPEPAGVDMS</sequence>
<gene>
    <name evidence="6" type="ORF">MSZNOR_0914</name>
</gene>
<dbReference type="Proteomes" id="UP001162030">
    <property type="component" value="Chromosome"/>
</dbReference>
<evidence type="ECO:0000259" key="5">
    <source>
        <dbReference type="PROSITE" id="PS00622"/>
    </source>
</evidence>
<dbReference type="SUPFAM" id="SSF88659">
    <property type="entry name" value="Sigma3 and sigma4 domains of RNA polymerase sigma factors"/>
    <property type="match status" value="1"/>
</dbReference>
<evidence type="ECO:0000256" key="2">
    <source>
        <dbReference type="ARBA" id="ARBA00023015"/>
    </source>
</evidence>
<keyword evidence="7" id="KW-1185">Reference proteome</keyword>
<dbReference type="InterPro" id="IPR036388">
    <property type="entry name" value="WH-like_DNA-bd_sf"/>
</dbReference>
<proteinExistence type="inferred from homology"/>
<protein>
    <submittedName>
        <fullName evidence="6">RNA polymerase sigma-70 factor, ECF subfamily</fullName>
    </submittedName>
</protein>
<evidence type="ECO:0000313" key="6">
    <source>
        <dbReference type="EMBL" id="CAI8764844.1"/>
    </source>
</evidence>
<feature type="domain" description="HTH luxR-type" evidence="5">
    <location>
        <begin position="163"/>
        <end position="190"/>
    </location>
</feature>
<dbReference type="InterPro" id="IPR013324">
    <property type="entry name" value="RNA_pol_sigma_r3/r4-like"/>
</dbReference>
<dbReference type="InterPro" id="IPR039425">
    <property type="entry name" value="RNA_pol_sigma-70-like"/>
</dbReference>
<dbReference type="CDD" id="cd06171">
    <property type="entry name" value="Sigma70_r4"/>
    <property type="match status" value="1"/>
</dbReference>
<evidence type="ECO:0000256" key="4">
    <source>
        <dbReference type="ARBA" id="ARBA00023163"/>
    </source>
</evidence>
<dbReference type="InterPro" id="IPR013249">
    <property type="entry name" value="RNA_pol_sigma70_r4_t2"/>
</dbReference>
<dbReference type="PROSITE" id="PS00622">
    <property type="entry name" value="HTH_LUXR_1"/>
    <property type="match status" value="1"/>
</dbReference>
<comment type="similarity">
    <text evidence="1">Belongs to the sigma-70 factor family. ECF subfamily.</text>
</comment>
<dbReference type="SUPFAM" id="SSF88946">
    <property type="entry name" value="Sigma2 domain of RNA polymerase sigma factors"/>
    <property type="match status" value="1"/>
</dbReference>
<dbReference type="PANTHER" id="PTHR43133:SF32">
    <property type="entry name" value="BLR3042 PROTEIN"/>
    <property type="match status" value="1"/>
</dbReference>
<evidence type="ECO:0000313" key="7">
    <source>
        <dbReference type="Proteomes" id="UP001162030"/>
    </source>
</evidence>
<reference evidence="6 7" key="1">
    <citation type="submission" date="2023-03" db="EMBL/GenBank/DDBJ databases">
        <authorList>
            <person name="Pearce D."/>
        </authorList>
    </citation>
    <scope>NUCLEOTIDE SEQUENCE [LARGE SCALE GENOMIC DNA]</scope>
    <source>
        <strain evidence="6">Msz</strain>
    </source>
</reference>
<dbReference type="InterPro" id="IPR014284">
    <property type="entry name" value="RNA_pol_sigma-70_dom"/>
</dbReference>
<evidence type="ECO:0000256" key="3">
    <source>
        <dbReference type="ARBA" id="ARBA00023082"/>
    </source>
</evidence>
<dbReference type="InterPro" id="IPR013325">
    <property type="entry name" value="RNA_pol_sigma_r2"/>
</dbReference>